<accession>A0A9W8LTL9</accession>
<reference evidence="5" key="1">
    <citation type="submission" date="2022-07" db="EMBL/GenBank/DDBJ databases">
        <title>Phylogenomic reconstructions and comparative analyses of Kickxellomycotina fungi.</title>
        <authorList>
            <person name="Reynolds N.K."/>
            <person name="Stajich J.E."/>
            <person name="Barry K."/>
            <person name="Grigoriev I.V."/>
            <person name="Crous P."/>
            <person name="Smith M.E."/>
        </authorList>
    </citation>
    <scope>NUCLEOTIDE SEQUENCE</scope>
    <source>
        <strain evidence="5">NRRL 1565</strain>
    </source>
</reference>
<feature type="non-terminal residue" evidence="5">
    <location>
        <position position="92"/>
    </location>
</feature>
<gene>
    <name evidence="5" type="ORF">H4R20_002829</name>
</gene>
<sequence length="92" mass="10202">MSEDMVPKKIHPENHHNDEWEAYWAAGGIEHDQGGPSEALRELLEDHRWLLPRGRCLVAGCGRGYDALYLASRGLTCVAIDCSESAIAQAQK</sequence>
<keyword evidence="6" id="KW-1185">Reference proteome</keyword>
<keyword evidence="2" id="KW-0489">Methyltransferase</keyword>
<evidence type="ECO:0000256" key="3">
    <source>
        <dbReference type="ARBA" id="ARBA00022679"/>
    </source>
</evidence>
<dbReference type="Pfam" id="PF05724">
    <property type="entry name" value="TPMT"/>
    <property type="match status" value="1"/>
</dbReference>
<dbReference type="OrthoDB" id="276151at2759"/>
<keyword evidence="1" id="KW-0597">Phosphoprotein</keyword>
<dbReference type="PROSITE" id="PS51585">
    <property type="entry name" value="SAM_MT_TPMT"/>
    <property type="match status" value="1"/>
</dbReference>
<dbReference type="SUPFAM" id="SSF53335">
    <property type="entry name" value="S-adenosyl-L-methionine-dependent methyltransferases"/>
    <property type="match status" value="1"/>
</dbReference>
<keyword evidence="3" id="KW-0808">Transferase</keyword>
<evidence type="ECO:0008006" key="7">
    <source>
        <dbReference type="Google" id="ProtNLM"/>
    </source>
</evidence>
<keyword evidence="4" id="KW-0949">S-adenosyl-L-methionine</keyword>
<proteinExistence type="predicted"/>
<dbReference type="InterPro" id="IPR029063">
    <property type="entry name" value="SAM-dependent_MTases_sf"/>
</dbReference>
<dbReference type="AlphaFoldDB" id="A0A9W8LTL9"/>
<evidence type="ECO:0000256" key="4">
    <source>
        <dbReference type="ARBA" id="ARBA00022691"/>
    </source>
</evidence>
<evidence type="ECO:0000256" key="1">
    <source>
        <dbReference type="ARBA" id="ARBA00022553"/>
    </source>
</evidence>
<evidence type="ECO:0000313" key="5">
    <source>
        <dbReference type="EMBL" id="KAJ2803597.1"/>
    </source>
</evidence>
<protein>
    <recommendedName>
        <fullName evidence="7">S-adenosyl-L-methionine-dependent methyltransferase</fullName>
    </recommendedName>
</protein>
<dbReference type="PANTHER" id="PTHR32183">
    <property type="match status" value="1"/>
</dbReference>
<evidence type="ECO:0000256" key="2">
    <source>
        <dbReference type="ARBA" id="ARBA00022603"/>
    </source>
</evidence>
<evidence type="ECO:0000313" key="6">
    <source>
        <dbReference type="Proteomes" id="UP001140094"/>
    </source>
</evidence>
<dbReference type="InterPro" id="IPR008854">
    <property type="entry name" value="TPMT"/>
</dbReference>
<dbReference type="GO" id="GO:0008757">
    <property type="term" value="F:S-adenosylmethionine-dependent methyltransferase activity"/>
    <property type="evidence" value="ECO:0007669"/>
    <property type="project" value="InterPro"/>
</dbReference>
<dbReference type="CDD" id="cd02440">
    <property type="entry name" value="AdoMet_MTases"/>
    <property type="match status" value="1"/>
</dbReference>
<dbReference type="GO" id="GO:0032259">
    <property type="term" value="P:methylation"/>
    <property type="evidence" value="ECO:0007669"/>
    <property type="project" value="UniProtKB-KW"/>
</dbReference>
<comment type="caution">
    <text evidence="5">The sequence shown here is derived from an EMBL/GenBank/DDBJ whole genome shotgun (WGS) entry which is preliminary data.</text>
</comment>
<dbReference type="PANTHER" id="PTHR32183:SF6">
    <property type="entry name" value="CYSTEINE SULFINATE DESULFINASE_CYSTEINE DESULFURASE AND RELATED ENZYMES"/>
    <property type="match status" value="1"/>
</dbReference>
<name>A0A9W8LTL9_9FUNG</name>
<dbReference type="EMBL" id="JANBUO010000505">
    <property type="protein sequence ID" value="KAJ2803597.1"/>
    <property type="molecule type" value="Genomic_DNA"/>
</dbReference>
<organism evidence="5 6">
    <name type="scientific">Coemansia guatemalensis</name>
    <dbReference type="NCBI Taxonomy" id="2761395"/>
    <lineage>
        <taxon>Eukaryota</taxon>
        <taxon>Fungi</taxon>
        <taxon>Fungi incertae sedis</taxon>
        <taxon>Zoopagomycota</taxon>
        <taxon>Kickxellomycotina</taxon>
        <taxon>Kickxellomycetes</taxon>
        <taxon>Kickxellales</taxon>
        <taxon>Kickxellaceae</taxon>
        <taxon>Coemansia</taxon>
    </lineage>
</organism>
<dbReference type="Gene3D" id="3.40.50.150">
    <property type="entry name" value="Vaccinia Virus protein VP39"/>
    <property type="match status" value="1"/>
</dbReference>
<dbReference type="Proteomes" id="UP001140094">
    <property type="component" value="Unassembled WGS sequence"/>
</dbReference>